<dbReference type="Proteomes" id="UP001596043">
    <property type="component" value="Unassembled WGS sequence"/>
</dbReference>
<evidence type="ECO:0008006" key="3">
    <source>
        <dbReference type="Google" id="ProtNLM"/>
    </source>
</evidence>
<gene>
    <name evidence="1" type="ORF">ACFO3O_19970</name>
</gene>
<name>A0ABV9I248_9FLAO</name>
<proteinExistence type="predicted"/>
<dbReference type="EMBL" id="JBHSFV010000016">
    <property type="protein sequence ID" value="MFC4636195.1"/>
    <property type="molecule type" value="Genomic_DNA"/>
</dbReference>
<dbReference type="RefSeq" id="WP_379982156.1">
    <property type="nucleotide sequence ID" value="NZ_JBHSFV010000016.1"/>
</dbReference>
<keyword evidence="2" id="KW-1185">Reference proteome</keyword>
<reference evidence="2" key="1">
    <citation type="journal article" date="2019" name="Int. J. Syst. Evol. Microbiol.">
        <title>The Global Catalogue of Microorganisms (GCM) 10K type strain sequencing project: providing services to taxonomists for standard genome sequencing and annotation.</title>
        <authorList>
            <consortium name="The Broad Institute Genomics Platform"/>
            <consortium name="The Broad Institute Genome Sequencing Center for Infectious Disease"/>
            <person name="Wu L."/>
            <person name="Ma J."/>
        </authorList>
    </citation>
    <scope>NUCLEOTIDE SEQUENCE [LARGE SCALE GENOMIC DNA]</scope>
    <source>
        <strain evidence="2">YJ-61-S</strain>
    </source>
</reference>
<comment type="caution">
    <text evidence="1">The sequence shown here is derived from an EMBL/GenBank/DDBJ whole genome shotgun (WGS) entry which is preliminary data.</text>
</comment>
<accession>A0ABV9I248</accession>
<protein>
    <recommendedName>
        <fullName evidence="3">Cupin domain-containing protein</fullName>
    </recommendedName>
</protein>
<evidence type="ECO:0000313" key="2">
    <source>
        <dbReference type="Proteomes" id="UP001596043"/>
    </source>
</evidence>
<evidence type="ECO:0000313" key="1">
    <source>
        <dbReference type="EMBL" id="MFC4636195.1"/>
    </source>
</evidence>
<sequence length="131" mass="14714">MIDAFRKILNVLSTEDVEEILIDDIIQAFPLGIVIDDFDDGKTLQCIEKVLDDKGVQIGVVLEGFAPAGAQYTKHYHDGVEEIVTLSGLAIETVTPLHLKPLKNIFLPKHRVHGYKVIKDWRFVCKISKSD</sequence>
<organism evidence="1 2">
    <name type="scientific">Dokdonia ponticola</name>
    <dbReference type="NCBI Taxonomy" id="2041041"/>
    <lineage>
        <taxon>Bacteria</taxon>
        <taxon>Pseudomonadati</taxon>
        <taxon>Bacteroidota</taxon>
        <taxon>Flavobacteriia</taxon>
        <taxon>Flavobacteriales</taxon>
        <taxon>Flavobacteriaceae</taxon>
        <taxon>Dokdonia</taxon>
    </lineage>
</organism>